<dbReference type="OrthoDB" id="9806647at2"/>
<feature type="transmembrane region" description="Helical" evidence="1">
    <location>
        <begin position="27"/>
        <end position="45"/>
    </location>
</feature>
<comment type="caution">
    <text evidence="2">The sequence shown here is derived from an EMBL/GenBank/DDBJ whole genome shotgun (WGS) entry which is preliminary data.</text>
</comment>
<protein>
    <submittedName>
        <fullName evidence="2">Uncharacterized protein</fullName>
    </submittedName>
</protein>
<gene>
    <name evidence="2" type="ORF">DES45_104156</name>
</gene>
<feature type="transmembrane region" description="Helical" evidence="1">
    <location>
        <begin position="57"/>
        <end position="78"/>
    </location>
</feature>
<name>A0A370HM45_9HYPH</name>
<organism evidence="2 3">
    <name type="scientific">Microvirga subterranea</name>
    <dbReference type="NCBI Taxonomy" id="186651"/>
    <lineage>
        <taxon>Bacteria</taxon>
        <taxon>Pseudomonadati</taxon>
        <taxon>Pseudomonadota</taxon>
        <taxon>Alphaproteobacteria</taxon>
        <taxon>Hyphomicrobiales</taxon>
        <taxon>Methylobacteriaceae</taxon>
        <taxon>Microvirga</taxon>
    </lineage>
</organism>
<proteinExistence type="predicted"/>
<keyword evidence="1" id="KW-0472">Membrane</keyword>
<dbReference type="EMBL" id="QQBB01000004">
    <property type="protein sequence ID" value="RDI59245.1"/>
    <property type="molecule type" value="Genomic_DNA"/>
</dbReference>
<dbReference type="Proteomes" id="UP000254925">
    <property type="component" value="Unassembled WGS sequence"/>
</dbReference>
<keyword evidence="1" id="KW-0812">Transmembrane</keyword>
<keyword evidence="3" id="KW-1185">Reference proteome</keyword>
<evidence type="ECO:0000313" key="3">
    <source>
        <dbReference type="Proteomes" id="UP000254925"/>
    </source>
</evidence>
<dbReference type="AlphaFoldDB" id="A0A370HM45"/>
<sequence length="123" mass="12928">MTEDRSRSSEAAPEIARIDSTFRNGSLTAIGVVVGFSLGFLSRWAGLPGDWSRSDLLAVFAITIGIVLQIKALADLLSVQSLVLSRYNRAIRIFLAGLILVAVGTAAAIFADLMGYGGIALGT</sequence>
<keyword evidence="1" id="KW-1133">Transmembrane helix</keyword>
<reference evidence="2 3" key="1">
    <citation type="submission" date="2018-07" db="EMBL/GenBank/DDBJ databases">
        <title>Genomic Encyclopedia of Type Strains, Phase IV (KMG-IV): sequencing the most valuable type-strain genomes for metagenomic binning, comparative biology and taxonomic classification.</title>
        <authorList>
            <person name="Goeker M."/>
        </authorList>
    </citation>
    <scope>NUCLEOTIDE SEQUENCE [LARGE SCALE GENOMIC DNA]</scope>
    <source>
        <strain evidence="2 3">DSM 14364</strain>
    </source>
</reference>
<accession>A0A370HM45</accession>
<evidence type="ECO:0000313" key="2">
    <source>
        <dbReference type="EMBL" id="RDI59245.1"/>
    </source>
</evidence>
<dbReference type="RefSeq" id="WP_114770139.1">
    <property type="nucleotide sequence ID" value="NZ_QQBB01000004.1"/>
</dbReference>
<feature type="transmembrane region" description="Helical" evidence="1">
    <location>
        <begin position="90"/>
        <end position="111"/>
    </location>
</feature>
<evidence type="ECO:0000256" key="1">
    <source>
        <dbReference type="SAM" id="Phobius"/>
    </source>
</evidence>